<protein>
    <recommendedName>
        <fullName evidence="2">C-type lectin domain-containing protein</fullName>
    </recommendedName>
</protein>
<dbReference type="Proteomes" id="UP000005408">
    <property type="component" value="Unassembled WGS sequence"/>
</dbReference>
<organism evidence="3 4">
    <name type="scientific">Magallana gigas</name>
    <name type="common">Pacific oyster</name>
    <name type="synonym">Crassostrea gigas</name>
    <dbReference type="NCBI Taxonomy" id="29159"/>
    <lineage>
        <taxon>Eukaryota</taxon>
        <taxon>Metazoa</taxon>
        <taxon>Spiralia</taxon>
        <taxon>Lophotrochozoa</taxon>
        <taxon>Mollusca</taxon>
        <taxon>Bivalvia</taxon>
        <taxon>Autobranchia</taxon>
        <taxon>Pteriomorphia</taxon>
        <taxon>Ostreida</taxon>
        <taxon>Ostreoidea</taxon>
        <taxon>Ostreidae</taxon>
        <taxon>Magallana</taxon>
    </lineage>
</organism>
<dbReference type="InterPro" id="IPR001304">
    <property type="entry name" value="C-type_lectin-like"/>
</dbReference>
<keyword evidence="1" id="KW-0472">Membrane</keyword>
<accession>A0A8W8L4C2</accession>
<name>A0A8W8L4C2_MAGGI</name>
<dbReference type="SMART" id="SM00034">
    <property type="entry name" value="CLECT"/>
    <property type="match status" value="1"/>
</dbReference>
<feature type="domain" description="C-type lectin" evidence="2">
    <location>
        <begin position="131"/>
        <end position="244"/>
    </location>
</feature>
<keyword evidence="1" id="KW-0812">Transmembrane</keyword>
<feature type="transmembrane region" description="Helical" evidence="1">
    <location>
        <begin position="6"/>
        <end position="24"/>
    </location>
</feature>
<evidence type="ECO:0000313" key="4">
    <source>
        <dbReference type="Proteomes" id="UP000005408"/>
    </source>
</evidence>
<dbReference type="InterPro" id="IPR016186">
    <property type="entry name" value="C-type_lectin-like/link_sf"/>
</dbReference>
<keyword evidence="4" id="KW-1185">Reference proteome</keyword>
<dbReference type="InterPro" id="IPR016187">
    <property type="entry name" value="CTDL_fold"/>
</dbReference>
<keyword evidence="1" id="KW-1133">Transmembrane helix</keyword>
<evidence type="ECO:0000256" key="1">
    <source>
        <dbReference type="SAM" id="Phobius"/>
    </source>
</evidence>
<dbReference type="Gene3D" id="3.10.100.10">
    <property type="entry name" value="Mannose-Binding Protein A, subunit A"/>
    <property type="match status" value="1"/>
</dbReference>
<dbReference type="CDD" id="cd00037">
    <property type="entry name" value="CLECT"/>
    <property type="match status" value="1"/>
</dbReference>
<evidence type="ECO:0000313" key="3">
    <source>
        <dbReference type="EnsemblMetazoa" id="G25838.1:cds"/>
    </source>
</evidence>
<dbReference type="SUPFAM" id="SSF57414">
    <property type="entry name" value="Hairpin loop containing domain-like"/>
    <property type="match status" value="1"/>
</dbReference>
<dbReference type="Pfam" id="PF00024">
    <property type="entry name" value="PAN_1"/>
    <property type="match status" value="1"/>
</dbReference>
<dbReference type="InterPro" id="IPR003609">
    <property type="entry name" value="Pan_app"/>
</dbReference>
<sequence length="250" mass="28458">MASFVIIIWIWSMTSTIEVTTIFYQHSIFLRHKNPAHDNGTSPFFSSVVATAQACINKCHNQLSCESLVYDTISFKCSLFEGKNVKDEISSNQVLYEVVKKAVLRDISDYAKYLCNGNSPGYFYNESVPVCYKIDSQPRSMTDAKLFCGESGGHLLRIDTEIKQKFVENLNLETTSSVSKYRIDGKYNGTNWTFSNDQAITQFYWYPGEPSREQSSSRSVGLKVAYSGKWDDIRPYGSHGCICEKDIKFY</sequence>
<dbReference type="Pfam" id="PF00059">
    <property type="entry name" value="Lectin_C"/>
    <property type="match status" value="1"/>
</dbReference>
<evidence type="ECO:0000259" key="2">
    <source>
        <dbReference type="PROSITE" id="PS50041"/>
    </source>
</evidence>
<proteinExistence type="predicted"/>
<dbReference type="EnsemblMetazoa" id="G25838.1">
    <property type="protein sequence ID" value="G25838.1:cds"/>
    <property type="gene ID" value="G25838"/>
</dbReference>
<reference evidence="3" key="1">
    <citation type="submission" date="2022-08" db="UniProtKB">
        <authorList>
            <consortium name="EnsemblMetazoa"/>
        </authorList>
    </citation>
    <scope>IDENTIFICATION</scope>
    <source>
        <strain evidence="3">05x7-T-G4-1.051#20</strain>
    </source>
</reference>
<dbReference type="PROSITE" id="PS50041">
    <property type="entry name" value="C_TYPE_LECTIN_2"/>
    <property type="match status" value="1"/>
</dbReference>
<dbReference type="AlphaFoldDB" id="A0A8W8L4C2"/>
<dbReference type="SUPFAM" id="SSF56436">
    <property type="entry name" value="C-type lectin-like"/>
    <property type="match status" value="1"/>
</dbReference>